<dbReference type="SUPFAM" id="SSF46977">
    <property type="entry name" value="Succinate dehydrogenase/fumarate reductase flavoprotein C-terminal domain"/>
    <property type="match status" value="1"/>
</dbReference>
<dbReference type="GO" id="GO:0005743">
    <property type="term" value="C:mitochondrial inner membrane"/>
    <property type="evidence" value="ECO:0007669"/>
    <property type="project" value="UniProtKB-SubCell"/>
</dbReference>
<dbReference type="GO" id="GO:0009055">
    <property type="term" value="F:electron transfer activity"/>
    <property type="evidence" value="ECO:0007669"/>
    <property type="project" value="TreeGrafter"/>
</dbReference>
<dbReference type="Gene3D" id="4.10.80.40">
    <property type="entry name" value="succinate dehydrogenase protein domain"/>
    <property type="match status" value="1"/>
</dbReference>
<comment type="catalytic activity">
    <reaction evidence="18">
        <text>a ubiquinone + succinate = a ubiquinol + fumarate</text>
        <dbReference type="Rhea" id="RHEA:13713"/>
        <dbReference type="Rhea" id="RHEA-COMP:9565"/>
        <dbReference type="Rhea" id="RHEA-COMP:9566"/>
        <dbReference type="ChEBI" id="CHEBI:16389"/>
        <dbReference type="ChEBI" id="CHEBI:17976"/>
        <dbReference type="ChEBI" id="CHEBI:29806"/>
        <dbReference type="ChEBI" id="CHEBI:30031"/>
        <dbReference type="EC" id="1.3.5.1"/>
    </reaction>
</comment>
<comment type="subcellular location">
    <subcellularLocation>
        <location evidence="2">Mitochondrion inner membrane</location>
        <topology evidence="2">Peripheral membrane protein</topology>
        <orientation evidence="2">Matrix side</orientation>
    </subcellularLocation>
</comment>
<evidence type="ECO:0000256" key="7">
    <source>
        <dbReference type="ARBA" id="ARBA00022532"/>
    </source>
</evidence>
<evidence type="ECO:0000256" key="18">
    <source>
        <dbReference type="ARBA" id="ARBA00047755"/>
    </source>
</evidence>
<evidence type="ECO:0000259" key="22">
    <source>
        <dbReference type="Pfam" id="PF00890"/>
    </source>
</evidence>
<evidence type="ECO:0000256" key="1">
    <source>
        <dbReference type="ARBA" id="ARBA00001974"/>
    </source>
</evidence>
<name>Q4RFG4_TETNG</name>
<dbReference type="InterPro" id="IPR030664">
    <property type="entry name" value="SdhA/FrdA/AprA"/>
</dbReference>
<evidence type="ECO:0000256" key="13">
    <source>
        <dbReference type="ARBA" id="ARBA00023002"/>
    </source>
</evidence>
<keyword evidence="6" id="KW-0813">Transport</keyword>
<dbReference type="AlphaFoldDB" id="Q4RFG4"/>
<keyword evidence="12" id="KW-0249">Electron transport</keyword>
<comment type="catalytic activity">
    <reaction evidence="19">
        <text>(S)-malate + a quinone = enol-oxaloacetate + a quinol</text>
        <dbReference type="Rhea" id="RHEA:79831"/>
        <dbReference type="ChEBI" id="CHEBI:15589"/>
        <dbReference type="ChEBI" id="CHEBI:17479"/>
        <dbReference type="ChEBI" id="CHEBI:24646"/>
        <dbReference type="ChEBI" id="CHEBI:132124"/>
    </reaction>
    <physiologicalReaction direction="left-to-right" evidence="19">
        <dbReference type="Rhea" id="RHEA:79832"/>
    </physiologicalReaction>
</comment>
<keyword evidence="10" id="KW-0274">FAD</keyword>
<comment type="caution">
    <text evidence="24">The sequence shown here is derived from an EMBL/GenBank/DDBJ whole genome shotgun (WGS) entry which is preliminary data.</text>
</comment>
<comment type="pathway">
    <text evidence="3">Carbohydrate metabolism; tricarboxylic acid cycle; fumarate from succinate (eukaryal route): step 1/1.</text>
</comment>
<dbReference type="InterPro" id="IPR027477">
    <property type="entry name" value="Succ_DH/fumarate_Rdtase_cat_sf"/>
</dbReference>
<dbReference type="FunFam" id="3.50.50.60:FF:000482">
    <property type="entry name" value="Succinate dehydrogenase complex, subunit A, flavoprotein (Fp)"/>
    <property type="match status" value="1"/>
</dbReference>
<gene>
    <name evidence="24" type="ORF">GSTENG00035332001</name>
</gene>
<dbReference type="InterPro" id="IPR036188">
    <property type="entry name" value="FAD/NAD-bd_sf"/>
</dbReference>
<feature type="non-terminal residue" evidence="24">
    <location>
        <position position="1"/>
    </location>
</feature>
<dbReference type="EMBL" id="CAAE01015119">
    <property type="protein sequence ID" value="CAG12868.1"/>
    <property type="molecule type" value="Genomic_DNA"/>
</dbReference>
<protein>
    <recommendedName>
        <fullName evidence="5">succinate dehydrogenase</fullName>
        <ecNumber evidence="5">1.3.5.1</ecNumber>
    </recommendedName>
    <alternativeName>
        <fullName evidence="16">Malate dehydrogenase [quinone] flavoprotein subunit</fullName>
    </alternativeName>
</protein>
<keyword evidence="7" id="KW-0816">Tricarboxylic acid cycle</keyword>
<organism evidence="24">
    <name type="scientific">Tetraodon nigroviridis</name>
    <name type="common">Spotted green pufferfish</name>
    <name type="synonym">Chelonodon nigroviridis</name>
    <dbReference type="NCBI Taxonomy" id="99883"/>
    <lineage>
        <taxon>Eukaryota</taxon>
        <taxon>Metazoa</taxon>
        <taxon>Chordata</taxon>
        <taxon>Craniata</taxon>
        <taxon>Vertebrata</taxon>
        <taxon>Euteleostomi</taxon>
        <taxon>Actinopterygii</taxon>
        <taxon>Neopterygii</taxon>
        <taxon>Teleostei</taxon>
        <taxon>Neoteleostei</taxon>
        <taxon>Acanthomorphata</taxon>
        <taxon>Eupercaria</taxon>
        <taxon>Tetraodontiformes</taxon>
        <taxon>Tetradontoidea</taxon>
        <taxon>Tetraodontidae</taxon>
        <taxon>Tetraodon</taxon>
    </lineage>
</organism>
<dbReference type="FunFam" id="1.20.58.100:FF:000001">
    <property type="entry name" value="Succinate dehydrogenase flavoprotein subunit (SdhA)"/>
    <property type="match status" value="1"/>
</dbReference>
<evidence type="ECO:0000256" key="21">
    <source>
        <dbReference type="SAM" id="MobiDB-lite"/>
    </source>
</evidence>
<evidence type="ECO:0000256" key="12">
    <source>
        <dbReference type="ARBA" id="ARBA00022982"/>
    </source>
</evidence>
<dbReference type="EC" id="1.3.5.1" evidence="5"/>
<dbReference type="FunFam" id="4.10.80.40:FF:000004">
    <property type="entry name" value="Succinate dehydrogenase [ubiquinone] flavoprotein subunit, mitochondrial"/>
    <property type="match status" value="1"/>
</dbReference>
<evidence type="ECO:0000256" key="19">
    <source>
        <dbReference type="ARBA" id="ARBA00048512"/>
    </source>
</evidence>
<feature type="domain" description="FAD-dependent oxidoreductase 2 FAD-binding" evidence="22">
    <location>
        <begin position="40"/>
        <end position="426"/>
    </location>
</feature>
<keyword evidence="9" id="KW-0999">Mitochondrion inner membrane</keyword>
<dbReference type="FunFam" id="3.90.700.10:FF:000001">
    <property type="entry name" value="Mitochondrial succinate dehydrogenase flavoprotein subunit"/>
    <property type="match status" value="1"/>
</dbReference>
<sequence>PAATVQGSRNFHFSIYGKKNNAKVSKDISTQYPVVDHEFDAVVVGAGGAGLRAAFGLSEAGFNTACVTKLFPTRSHTVAAQGGINAALGNMEDDDWRWHFYDTVKGSDWLGDQDAIHYMTEQAPQAVVELENFGMPFSRTEDGKIYQRAFGGQSLKYGKGGQAHRCCCVADRTGHSLLHTLYGRSLRYDTTYFVEYFALDLLMENGECKGVIALCMEDGSIHRFRAQNTVIATGCAARRLTAQKIHPLQLTFCDSCVFYPSRGYGRTYFSCTSAHTSTGDGNAMVTRAGLPCQDMEFVQFHPTGIYGAGCLITEGCRGEGGILINSEGERFMERYAPNAKDLASRDVVSRSMTIEIREGRGVGPEKDHVYLQLHHLPPQQLATRLPGISETAMIFAGVDVTKEPIPVLPTVHYNMGGIPTNYKGQVCETPTCSASMFFSGSLHSLFYSPPTRSSLIPMEPIRWFLVCMPVARRPVPASTALTDWGPTPFWTWWCSVEPARSPSPRNDKPGEQLSPLKPNAGEESVANLDKMRFSNGNLRTSEIRLNMQKAMQSHAAVFRTGSVLKEGCDKMDAIYQTMGDIKTFDRGIVWNTDLVETLELQNLMLNAIQTIYSAEQRKESRGAHAREDFKDRVDEYDYSKPVQGQEKKPFEQHWRKHTMSYVDPKTGKVTLQYRPVIDSSLNEQDCAHVPPAIRSY</sequence>
<dbReference type="Pfam" id="PF02910">
    <property type="entry name" value="Succ_DH_flav_C"/>
    <property type="match status" value="1"/>
</dbReference>
<feature type="domain" description="Fumarate reductase/succinate dehydrogenase flavoprotein-like C-terminal" evidence="23">
    <location>
        <begin position="544"/>
        <end position="696"/>
    </location>
</feature>
<dbReference type="SUPFAM" id="SSF56425">
    <property type="entry name" value="Succinate dehydrogenase/fumarate reductase flavoprotein, catalytic domain"/>
    <property type="match status" value="1"/>
</dbReference>
<evidence type="ECO:0000256" key="16">
    <source>
        <dbReference type="ARBA" id="ARBA00045024"/>
    </source>
</evidence>
<evidence type="ECO:0000256" key="20">
    <source>
        <dbReference type="PIRSR" id="PIRSR630664-50"/>
    </source>
</evidence>
<evidence type="ECO:0000256" key="14">
    <source>
        <dbReference type="ARBA" id="ARBA00023128"/>
    </source>
</evidence>
<accession>Q4RFG4</accession>
<feature type="active site" description="Proton acceptor" evidence="20">
    <location>
        <position position="345"/>
    </location>
</feature>
<dbReference type="SUPFAM" id="SSF51905">
    <property type="entry name" value="FAD/NAD(P)-binding domain"/>
    <property type="match status" value="1"/>
</dbReference>
<dbReference type="GO" id="GO:0050660">
    <property type="term" value="F:flavin adenine dinucleotide binding"/>
    <property type="evidence" value="ECO:0007669"/>
    <property type="project" value="TreeGrafter"/>
</dbReference>
<evidence type="ECO:0000256" key="4">
    <source>
        <dbReference type="ARBA" id="ARBA00008040"/>
    </source>
</evidence>
<comment type="cofactor">
    <cofactor evidence="1">
        <name>FAD</name>
        <dbReference type="ChEBI" id="CHEBI:57692"/>
    </cofactor>
</comment>
<evidence type="ECO:0000256" key="17">
    <source>
        <dbReference type="ARBA" id="ARBA00047404"/>
    </source>
</evidence>
<dbReference type="InterPro" id="IPR015939">
    <property type="entry name" value="Fum_Rdtase/Succ_DH_flav-like_C"/>
</dbReference>
<dbReference type="GO" id="GO:0006121">
    <property type="term" value="P:mitochondrial electron transport, succinate to ubiquinone"/>
    <property type="evidence" value="ECO:0007669"/>
    <property type="project" value="TreeGrafter"/>
</dbReference>
<keyword evidence="11" id="KW-0809">Transit peptide</keyword>
<dbReference type="Gene3D" id="3.90.700.10">
    <property type="entry name" value="Succinate dehydrogenase/fumarate reductase flavoprotein, catalytic domain"/>
    <property type="match status" value="1"/>
</dbReference>
<dbReference type="Gene3D" id="3.50.50.60">
    <property type="entry name" value="FAD/NAD(P)-binding domain"/>
    <property type="match status" value="1"/>
</dbReference>
<dbReference type="UniPathway" id="UPA00223">
    <property type="reaction ID" value="UER01006"/>
</dbReference>
<reference evidence="24" key="2">
    <citation type="submission" date="2004-02" db="EMBL/GenBank/DDBJ databases">
        <authorList>
            <consortium name="Genoscope"/>
            <consortium name="Whitehead Institute Centre for Genome Research"/>
        </authorList>
    </citation>
    <scope>NUCLEOTIDE SEQUENCE</scope>
</reference>
<evidence type="ECO:0000256" key="10">
    <source>
        <dbReference type="ARBA" id="ARBA00022827"/>
    </source>
</evidence>
<dbReference type="Pfam" id="PF00890">
    <property type="entry name" value="FAD_binding_2"/>
    <property type="match status" value="1"/>
</dbReference>
<evidence type="ECO:0000256" key="6">
    <source>
        <dbReference type="ARBA" id="ARBA00022448"/>
    </source>
</evidence>
<keyword evidence="8" id="KW-0285">Flavoprotein</keyword>
<dbReference type="PROSITE" id="PS00504">
    <property type="entry name" value="FRD_SDH_FAD_BINDING"/>
    <property type="match status" value="1"/>
</dbReference>
<dbReference type="InterPro" id="IPR003952">
    <property type="entry name" value="FRD_SDH_FAD_BS"/>
</dbReference>
<keyword evidence="15" id="KW-0472">Membrane</keyword>
<comment type="similarity">
    <text evidence="4">Belongs to the FAD-dependent oxidoreductase 2 family. FRD/SDH subfamily.</text>
</comment>
<keyword evidence="14" id="KW-0496">Mitochondrion</keyword>
<dbReference type="GO" id="GO:0006099">
    <property type="term" value="P:tricarboxylic acid cycle"/>
    <property type="evidence" value="ECO:0007669"/>
    <property type="project" value="UniProtKB-UniPathway"/>
</dbReference>
<evidence type="ECO:0000256" key="2">
    <source>
        <dbReference type="ARBA" id="ARBA00004443"/>
    </source>
</evidence>
<dbReference type="PANTHER" id="PTHR11632:SF51">
    <property type="entry name" value="SUCCINATE DEHYDROGENASE [UBIQUINONE] FLAVOPROTEIN SUBUNIT, MITOCHONDRIAL"/>
    <property type="match status" value="1"/>
</dbReference>
<reference evidence="24" key="1">
    <citation type="journal article" date="2004" name="Nature">
        <title>Genome duplication in the teleost fish Tetraodon nigroviridis reveals the early vertebrate proto-karyotype.</title>
        <authorList>
            <person name="Jaillon O."/>
            <person name="Aury J.-M."/>
            <person name="Brunet F."/>
            <person name="Petit J.-L."/>
            <person name="Stange-Thomann N."/>
            <person name="Mauceli E."/>
            <person name="Bouneau L."/>
            <person name="Fischer C."/>
            <person name="Ozouf-Costaz C."/>
            <person name="Bernot A."/>
            <person name="Nicaud S."/>
            <person name="Jaffe D."/>
            <person name="Fisher S."/>
            <person name="Lutfalla G."/>
            <person name="Dossat C."/>
            <person name="Segurens B."/>
            <person name="Dasilva C."/>
            <person name="Salanoubat M."/>
            <person name="Levy M."/>
            <person name="Boudet N."/>
            <person name="Castellano S."/>
            <person name="Anthouard V."/>
            <person name="Jubin C."/>
            <person name="Castelli V."/>
            <person name="Katinka M."/>
            <person name="Vacherie B."/>
            <person name="Biemont C."/>
            <person name="Skalli Z."/>
            <person name="Cattolico L."/>
            <person name="Poulain J."/>
            <person name="De Berardinis V."/>
            <person name="Cruaud C."/>
            <person name="Duprat S."/>
            <person name="Brottier P."/>
            <person name="Coutanceau J.-P."/>
            <person name="Gouzy J."/>
            <person name="Parra G."/>
            <person name="Lardier G."/>
            <person name="Chapple C."/>
            <person name="McKernan K.J."/>
            <person name="McEwan P."/>
            <person name="Bosak S."/>
            <person name="Kellis M."/>
            <person name="Volff J.-N."/>
            <person name="Guigo R."/>
            <person name="Zody M.C."/>
            <person name="Mesirov J."/>
            <person name="Lindblad-Toh K."/>
            <person name="Birren B."/>
            <person name="Nusbaum C."/>
            <person name="Kahn D."/>
            <person name="Robinson-Rechavi M."/>
            <person name="Laudet V."/>
            <person name="Schachter V."/>
            <person name="Quetier F."/>
            <person name="Saurin W."/>
            <person name="Scarpelli C."/>
            <person name="Wincker P."/>
            <person name="Lander E.S."/>
            <person name="Weissenbach J."/>
            <person name="Roest Crollius H."/>
        </authorList>
    </citation>
    <scope>NUCLEOTIDE SEQUENCE [LARGE SCALE GENOMIC DNA]</scope>
</reference>
<evidence type="ECO:0000256" key="9">
    <source>
        <dbReference type="ARBA" id="ARBA00022792"/>
    </source>
</evidence>
<comment type="catalytic activity">
    <reaction evidence="17">
        <text>(R)-malate + a quinone = enol-oxaloacetate + a quinol</text>
        <dbReference type="Rhea" id="RHEA:79827"/>
        <dbReference type="ChEBI" id="CHEBI:15588"/>
        <dbReference type="ChEBI" id="CHEBI:17479"/>
        <dbReference type="ChEBI" id="CHEBI:24646"/>
        <dbReference type="ChEBI" id="CHEBI:132124"/>
    </reaction>
    <physiologicalReaction direction="left-to-right" evidence="17">
        <dbReference type="Rhea" id="RHEA:79828"/>
    </physiologicalReaction>
</comment>
<evidence type="ECO:0000256" key="8">
    <source>
        <dbReference type="ARBA" id="ARBA00022630"/>
    </source>
</evidence>
<evidence type="ECO:0000256" key="11">
    <source>
        <dbReference type="ARBA" id="ARBA00022946"/>
    </source>
</evidence>
<dbReference type="GO" id="GO:0008177">
    <property type="term" value="F:succinate dehydrogenase (quinone) activity"/>
    <property type="evidence" value="ECO:0007669"/>
    <property type="project" value="UniProtKB-EC"/>
</dbReference>
<evidence type="ECO:0000259" key="23">
    <source>
        <dbReference type="Pfam" id="PF02910"/>
    </source>
</evidence>
<feature type="region of interest" description="Disordered" evidence="21">
    <location>
        <begin position="501"/>
        <end position="521"/>
    </location>
</feature>
<dbReference type="OrthoDB" id="71672at2759"/>
<dbReference type="Gene3D" id="1.20.58.100">
    <property type="entry name" value="Fumarate reductase/succinate dehydrogenase flavoprotein-like, C-terminal domain"/>
    <property type="match status" value="1"/>
</dbReference>
<evidence type="ECO:0000256" key="5">
    <source>
        <dbReference type="ARBA" id="ARBA00012792"/>
    </source>
</evidence>
<dbReference type="PANTHER" id="PTHR11632">
    <property type="entry name" value="SUCCINATE DEHYDROGENASE 2 FLAVOPROTEIN SUBUNIT"/>
    <property type="match status" value="1"/>
</dbReference>
<dbReference type="InterPro" id="IPR003953">
    <property type="entry name" value="FAD-dep_OxRdtase_2_FAD-bd"/>
</dbReference>
<proteinExistence type="inferred from homology"/>
<evidence type="ECO:0000313" key="24">
    <source>
        <dbReference type="EMBL" id="CAG12868.1"/>
    </source>
</evidence>
<evidence type="ECO:0000256" key="3">
    <source>
        <dbReference type="ARBA" id="ARBA00004788"/>
    </source>
</evidence>
<dbReference type="KEGG" id="tng:GSTEN00035332G001"/>
<keyword evidence="13" id="KW-0560">Oxidoreductase</keyword>
<dbReference type="InterPro" id="IPR037099">
    <property type="entry name" value="Fum_R/Succ_DH_flav-like_C_sf"/>
</dbReference>
<evidence type="ECO:0000256" key="15">
    <source>
        <dbReference type="ARBA" id="ARBA00023136"/>
    </source>
</evidence>